<dbReference type="Proteomes" id="UP001501509">
    <property type="component" value="Unassembled WGS sequence"/>
</dbReference>
<reference evidence="3" key="1">
    <citation type="journal article" date="2019" name="Int. J. Syst. Evol. Microbiol.">
        <title>The Global Catalogue of Microorganisms (GCM) 10K type strain sequencing project: providing services to taxonomists for standard genome sequencing and annotation.</title>
        <authorList>
            <consortium name="The Broad Institute Genomics Platform"/>
            <consortium name="The Broad Institute Genome Sequencing Center for Infectious Disease"/>
            <person name="Wu L."/>
            <person name="Ma J."/>
        </authorList>
    </citation>
    <scope>NUCLEOTIDE SEQUENCE [LARGE SCALE GENOMIC DNA]</scope>
    <source>
        <strain evidence="3">JCM 6833</strain>
    </source>
</reference>
<organism evidence="2 3">
    <name type="scientific">Actinomadura fulvescens</name>
    <dbReference type="NCBI Taxonomy" id="46160"/>
    <lineage>
        <taxon>Bacteria</taxon>
        <taxon>Bacillati</taxon>
        <taxon>Actinomycetota</taxon>
        <taxon>Actinomycetes</taxon>
        <taxon>Streptosporangiales</taxon>
        <taxon>Thermomonosporaceae</taxon>
        <taxon>Actinomadura</taxon>
    </lineage>
</organism>
<evidence type="ECO:0000256" key="1">
    <source>
        <dbReference type="SAM" id="SignalP"/>
    </source>
</evidence>
<evidence type="ECO:0000313" key="3">
    <source>
        <dbReference type="Proteomes" id="UP001501509"/>
    </source>
</evidence>
<name>A0ABP6D902_9ACTN</name>
<protein>
    <recommendedName>
        <fullName evidence="4">Secreted protein</fullName>
    </recommendedName>
</protein>
<dbReference type="EMBL" id="BAAATD010000026">
    <property type="protein sequence ID" value="GAA2638828.1"/>
    <property type="molecule type" value="Genomic_DNA"/>
</dbReference>
<keyword evidence="3" id="KW-1185">Reference proteome</keyword>
<accession>A0ABP6D902</accession>
<comment type="caution">
    <text evidence="2">The sequence shown here is derived from an EMBL/GenBank/DDBJ whole genome shotgun (WGS) entry which is preliminary data.</text>
</comment>
<evidence type="ECO:0000313" key="2">
    <source>
        <dbReference type="EMBL" id="GAA2638828.1"/>
    </source>
</evidence>
<proteinExistence type="predicted"/>
<feature type="signal peptide" evidence="1">
    <location>
        <begin position="1"/>
        <end position="22"/>
    </location>
</feature>
<dbReference type="RefSeq" id="WP_344549268.1">
    <property type="nucleotide sequence ID" value="NZ_BAAATD010000026.1"/>
</dbReference>
<evidence type="ECO:0008006" key="4">
    <source>
        <dbReference type="Google" id="ProtNLM"/>
    </source>
</evidence>
<feature type="chain" id="PRO_5046970841" description="Secreted protein" evidence="1">
    <location>
        <begin position="23"/>
        <end position="145"/>
    </location>
</feature>
<gene>
    <name evidence="2" type="ORF">GCM10010411_93630</name>
</gene>
<keyword evidence="1" id="KW-0732">Signal</keyword>
<sequence length="145" mass="15676">MYTSNTIRAAVLAVLAAVFLGAAEECGSTSTPGAGDSKPCVITAVSPPHRDSTTGWITAYIKSRCSRPLGSIRVALRLEKHESGDRRNVGPQRASTQVPYPNERTYTADTACSAGRWRLFARITGTDRGKDFTLEKATRGSRIRC</sequence>